<dbReference type="EMBL" id="JASBNA010000008">
    <property type="protein sequence ID" value="KAK7689541.1"/>
    <property type="molecule type" value="Genomic_DNA"/>
</dbReference>
<evidence type="ECO:0000313" key="3">
    <source>
        <dbReference type="EMBL" id="KAK7689541.1"/>
    </source>
</evidence>
<feature type="transmembrane region" description="Helical" evidence="2">
    <location>
        <begin position="559"/>
        <end position="583"/>
    </location>
</feature>
<protein>
    <submittedName>
        <fullName evidence="3">Uncharacterized protein</fullName>
    </submittedName>
</protein>
<organism evidence="3 4">
    <name type="scientific">Cerrena zonata</name>
    <dbReference type="NCBI Taxonomy" id="2478898"/>
    <lineage>
        <taxon>Eukaryota</taxon>
        <taxon>Fungi</taxon>
        <taxon>Dikarya</taxon>
        <taxon>Basidiomycota</taxon>
        <taxon>Agaricomycotina</taxon>
        <taxon>Agaricomycetes</taxon>
        <taxon>Polyporales</taxon>
        <taxon>Cerrenaceae</taxon>
        <taxon>Cerrena</taxon>
    </lineage>
</organism>
<keyword evidence="2" id="KW-0472">Membrane</keyword>
<accession>A0AAW0G866</accession>
<sequence length="691" mass="75382">MATRTSTPPVFNDNPIELQDIVLHDADPGTNDTNNREEQPRGPSSDSDSKLVMEFETPLFWSFLKLTGLAGLCYTVAAVMPTILLLWILSGVINSKTIPHDKAFLVHKDGNSRLGGHGSTHLLGLVIASISARVIGLLTSAVVSFYAYWVARRWLNPSISTKSLPSSLQYGLLLSLLSNPGLGSLFQAAWYSFKRSKRNRKNKLLTHALIVTTLILGLTYAITGADLWLHAVTTTSAVTEITPTSEPFKYGIGQNTCYPYPDVWVTAGLPCLLFPGKVPNWNDGIPTRAPGMAVASNVSDDLQVITLADANDLAVLVRPNIPQSHVFRGTSFGARASCESVTQKCDRETLVSCDGFTPDQFPPISALHWDPEDPGKAEVVIQSANCAPDVVCEHVNSTEWSEFAFPNTTWPPVNRYNLWMQFIWHAEEHIDWGTVPSGNQAIWTSGSRASILTNCTLQFFNVTLDYSGGRYSLVDQSLSNVGLADGLAGPTRLGHFNPQLVSDVSSRAFLDNSTEEFLAFLNQDLARLALASTAIITNVSTDTLSHSILSSVNVARYPLAPVVTLLTLLYLYATAILLIYGAIGLWDRSGMVGVSGDPDKNTVRTLALTHLWLTSVLPVVSRVFPPELPDSEVTALSIRTNEIDMFGEDSENQTRHGRLQPGVDFTANGGQVFAIHKRKRASSEDDPESLE</sequence>
<proteinExistence type="predicted"/>
<evidence type="ECO:0000256" key="2">
    <source>
        <dbReference type="SAM" id="Phobius"/>
    </source>
</evidence>
<feature type="transmembrane region" description="Helical" evidence="2">
    <location>
        <begin position="122"/>
        <end position="149"/>
    </location>
</feature>
<feature type="transmembrane region" description="Helical" evidence="2">
    <location>
        <begin position="205"/>
        <end position="229"/>
    </location>
</feature>
<feature type="region of interest" description="Disordered" evidence="1">
    <location>
        <begin position="25"/>
        <end position="49"/>
    </location>
</feature>
<name>A0AAW0G866_9APHY</name>
<keyword evidence="2" id="KW-1133">Transmembrane helix</keyword>
<evidence type="ECO:0000256" key="1">
    <source>
        <dbReference type="SAM" id="MobiDB-lite"/>
    </source>
</evidence>
<feature type="transmembrane region" description="Helical" evidence="2">
    <location>
        <begin position="59"/>
        <end position="89"/>
    </location>
</feature>
<comment type="caution">
    <text evidence="3">The sequence shown here is derived from an EMBL/GenBank/DDBJ whole genome shotgun (WGS) entry which is preliminary data.</text>
</comment>
<dbReference type="Proteomes" id="UP001385951">
    <property type="component" value="Unassembled WGS sequence"/>
</dbReference>
<gene>
    <name evidence="3" type="ORF">QCA50_007333</name>
</gene>
<evidence type="ECO:0000313" key="4">
    <source>
        <dbReference type="Proteomes" id="UP001385951"/>
    </source>
</evidence>
<feature type="transmembrane region" description="Helical" evidence="2">
    <location>
        <begin position="169"/>
        <end position="193"/>
    </location>
</feature>
<reference evidence="3 4" key="1">
    <citation type="submission" date="2022-09" db="EMBL/GenBank/DDBJ databases">
        <authorList>
            <person name="Palmer J.M."/>
        </authorList>
    </citation>
    <scope>NUCLEOTIDE SEQUENCE [LARGE SCALE GENOMIC DNA]</scope>
    <source>
        <strain evidence="3 4">DSM 7382</strain>
    </source>
</reference>
<keyword evidence="4" id="KW-1185">Reference proteome</keyword>
<dbReference type="AlphaFoldDB" id="A0AAW0G866"/>
<keyword evidence="2" id="KW-0812">Transmembrane</keyword>